<organism evidence="6 7">
    <name type="scientific">Chondrus crispus</name>
    <name type="common">Carrageen Irish moss</name>
    <name type="synonym">Polymorpha crispa</name>
    <dbReference type="NCBI Taxonomy" id="2769"/>
    <lineage>
        <taxon>Eukaryota</taxon>
        <taxon>Rhodophyta</taxon>
        <taxon>Florideophyceae</taxon>
        <taxon>Rhodymeniophycidae</taxon>
        <taxon>Gigartinales</taxon>
        <taxon>Gigartinaceae</taxon>
        <taxon>Chondrus</taxon>
    </lineage>
</organism>
<evidence type="ECO:0000256" key="5">
    <source>
        <dbReference type="RuleBase" id="RU004398"/>
    </source>
</evidence>
<evidence type="ECO:0000256" key="2">
    <source>
        <dbReference type="ARBA" id="ARBA00005546"/>
    </source>
</evidence>
<dbReference type="GO" id="GO:0002949">
    <property type="term" value="P:tRNA threonylcarbamoyladenosine modification"/>
    <property type="evidence" value="ECO:0007669"/>
    <property type="project" value="TreeGrafter"/>
</dbReference>
<evidence type="ECO:0008006" key="8">
    <source>
        <dbReference type="Google" id="ProtNLM"/>
    </source>
</evidence>
<comment type="similarity">
    <text evidence="2 5">Belongs to the CGI121/TPRKB family.</text>
</comment>
<dbReference type="Proteomes" id="UP000012073">
    <property type="component" value="Unassembled WGS sequence"/>
</dbReference>
<dbReference type="AlphaFoldDB" id="R7QJQ2"/>
<dbReference type="PhylomeDB" id="R7QJQ2"/>
<sequence length="172" mass="18865">MHYRLEPDADTVELLLFRRVCNAKAVRVRMLAGEFPAAFVKAALVADVFQALVAVSTAMHNQTQGSMSTRNLFTEIVYNLSSTRNMSKALSRLGISDETADMLVLVPNATGKQIADIRAAVEGEEVLDVSEGVKETADMPQVRKFYGVTEAEERSGPIVDAIVTRMACRDVR</sequence>
<protein>
    <recommendedName>
        <fullName evidence="8">EKC/KEOPS complex subunit CGI121</fullName>
    </recommendedName>
</protein>
<reference evidence="7" key="1">
    <citation type="journal article" date="2013" name="Proc. Natl. Acad. Sci. U.S.A.">
        <title>Genome structure and metabolic features in the red seaweed Chondrus crispus shed light on evolution of the Archaeplastida.</title>
        <authorList>
            <person name="Collen J."/>
            <person name="Porcel B."/>
            <person name="Carre W."/>
            <person name="Ball S.G."/>
            <person name="Chaparro C."/>
            <person name="Tonon T."/>
            <person name="Barbeyron T."/>
            <person name="Michel G."/>
            <person name="Noel B."/>
            <person name="Valentin K."/>
            <person name="Elias M."/>
            <person name="Artiguenave F."/>
            <person name="Arun A."/>
            <person name="Aury J.M."/>
            <person name="Barbosa-Neto J.F."/>
            <person name="Bothwell J.H."/>
            <person name="Bouget F.Y."/>
            <person name="Brillet L."/>
            <person name="Cabello-Hurtado F."/>
            <person name="Capella-Gutierrez S."/>
            <person name="Charrier B."/>
            <person name="Cladiere L."/>
            <person name="Cock J.M."/>
            <person name="Coelho S.M."/>
            <person name="Colleoni C."/>
            <person name="Czjzek M."/>
            <person name="Da Silva C."/>
            <person name="Delage L."/>
            <person name="Denoeud F."/>
            <person name="Deschamps P."/>
            <person name="Dittami S.M."/>
            <person name="Gabaldon T."/>
            <person name="Gachon C.M."/>
            <person name="Groisillier A."/>
            <person name="Herve C."/>
            <person name="Jabbari K."/>
            <person name="Katinka M."/>
            <person name="Kloareg B."/>
            <person name="Kowalczyk N."/>
            <person name="Labadie K."/>
            <person name="Leblanc C."/>
            <person name="Lopez P.J."/>
            <person name="McLachlan D.H."/>
            <person name="Meslet-Cladiere L."/>
            <person name="Moustafa A."/>
            <person name="Nehr Z."/>
            <person name="Nyvall Collen P."/>
            <person name="Panaud O."/>
            <person name="Partensky F."/>
            <person name="Poulain J."/>
            <person name="Rensing S.A."/>
            <person name="Rousvoal S."/>
            <person name="Samson G."/>
            <person name="Symeonidi A."/>
            <person name="Weissenbach J."/>
            <person name="Zambounis A."/>
            <person name="Wincker P."/>
            <person name="Boyen C."/>
        </authorList>
    </citation>
    <scope>NUCLEOTIDE SEQUENCE [LARGE SCALE GENOMIC DNA]</scope>
    <source>
        <strain evidence="7">cv. Stackhouse</strain>
    </source>
</reference>
<accession>R7QJQ2</accession>
<dbReference type="SUPFAM" id="SSF143870">
    <property type="entry name" value="PF0523-like"/>
    <property type="match status" value="1"/>
</dbReference>
<keyword evidence="3" id="KW-0819">tRNA processing</keyword>
<dbReference type="OMA" id="IVCRMST"/>
<dbReference type="KEGG" id="ccp:CHC_T00005831001"/>
<dbReference type="GO" id="GO:0005634">
    <property type="term" value="C:nucleus"/>
    <property type="evidence" value="ECO:0007669"/>
    <property type="project" value="UniProtKB-SubCell"/>
</dbReference>
<evidence type="ECO:0000256" key="3">
    <source>
        <dbReference type="ARBA" id="ARBA00022694"/>
    </source>
</evidence>
<dbReference type="GeneID" id="17325223"/>
<dbReference type="EMBL" id="HG001857">
    <property type="protein sequence ID" value="CDF37635.1"/>
    <property type="molecule type" value="Genomic_DNA"/>
</dbReference>
<dbReference type="Gene3D" id="3.30.2380.10">
    <property type="entry name" value="CGI121/TPRKB"/>
    <property type="match status" value="1"/>
</dbReference>
<dbReference type="PANTHER" id="PTHR15840:SF10">
    <property type="entry name" value="EKC_KEOPS COMPLEX SUBUNIT TPRKB"/>
    <property type="match status" value="1"/>
</dbReference>
<evidence type="ECO:0000256" key="4">
    <source>
        <dbReference type="ARBA" id="ARBA00023242"/>
    </source>
</evidence>
<dbReference type="NCBIfam" id="NF011465">
    <property type="entry name" value="PRK14886.1-1"/>
    <property type="match status" value="1"/>
</dbReference>
<dbReference type="STRING" id="2769.R7QJQ2"/>
<dbReference type="InterPro" id="IPR036504">
    <property type="entry name" value="CGI121/TPRKB_sf"/>
</dbReference>
<dbReference type="PANTHER" id="PTHR15840">
    <property type="entry name" value="CGI-121 FAMILY MEMBER"/>
    <property type="match status" value="1"/>
</dbReference>
<evidence type="ECO:0000313" key="6">
    <source>
        <dbReference type="EMBL" id="CDF37635.1"/>
    </source>
</evidence>
<gene>
    <name evidence="6" type="ORF">CHC_T00005831001</name>
</gene>
<dbReference type="Pfam" id="PF08617">
    <property type="entry name" value="CGI-121"/>
    <property type="match status" value="1"/>
</dbReference>
<comment type="subcellular location">
    <subcellularLocation>
        <location evidence="1">Nucleus</location>
    </subcellularLocation>
</comment>
<dbReference type="RefSeq" id="XP_005717506.1">
    <property type="nucleotide sequence ID" value="XM_005717449.1"/>
</dbReference>
<dbReference type="InterPro" id="IPR013926">
    <property type="entry name" value="CGI121/TPRKB"/>
</dbReference>
<dbReference type="OrthoDB" id="3259at2759"/>
<evidence type="ECO:0000313" key="7">
    <source>
        <dbReference type="Proteomes" id="UP000012073"/>
    </source>
</evidence>
<name>R7QJQ2_CHOCR</name>
<dbReference type="GO" id="GO:0000408">
    <property type="term" value="C:EKC/KEOPS complex"/>
    <property type="evidence" value="ECO:0007669"/>
    <property type="project" value="TreeGrafter"/>
</dbReference>
<dbReference type="GO" id="GO:0005829">
    <property type="term" value="C:cytosol"/>
    <property type="evidence" value="ECO:0007669"/>
    <property type="project" value="TreeGrafter"/>
</dbReference>
<dbReference type="Gramene" id="CDF37635">
    <property type="protein sequence ID" value="CDF37635"/>
    <property type="gene ID" value="CHC_T00005831001"/>
</dbReference>
<keyword evidence="4 5" id="KW-0539">Nucleus</keyword>
<evidence type="ECO:0000256" key="1">
    <source>
        <dbReference type="ARBA" id="ARBA00004123"/>
    </source>
</evidence>
<proteinExistence type="inferred from homology"/>
<keyword evidence="7" id="KW-1185">Reference proteome</keyword>